<dbReference type="GeneID" id="105038478"/>
<dbReference type="RefSeq" id="XP_010912583.2">
    <property type="nucleotide sequence ID" value="XM_010914281.3"/>
</dbReference>
<dbReference type="InParanoid" id="A0A6I9QN79"/>
<evidence type="ECO:0000313" key="3">
    <source>
        <dbReference type="RefSeq" id="XP_010912583.2"/>
    </source>
</evidence>
<reference evidence="3" key="1">
    <citation type="submission" date="2025-08" db="UniProtKB">
        <authorList>
            <consortium name="RefSeq"/>
        </authorList>
    </citation>
    <scope>IDENTIFICATION</scope>
</reference>
<feature type="compositionally biased region" description="Basic and acidic residues" evidence="1">
    <location>
        <begin position="228"/>
        <end position="251"/>
    </location>
</feature>
<feature type="region of interest" description="Disordered" evidence="1">
    <location>
        <begin position="166"/>
        <end position="191"/>
    </location>
</feature>
<accession>A0A6I9QN79</accession>
<keyword evidence="2" id="KW-1185">Reference proteome</keyword>
<protein>
    <submittedName>
        <fullName evidence="3">Uncharacterized protein LOC105038478</fullName>
    </submittedName>
</protein>
<dbReference type="AlphaFoldDB" id="A0A6I9QN79"/>
<proteinExistence type="predicted"/>
<feature type="compositionally biased region" description="Low complexity" evidence="1">
    <location>
        <begin position="256"/>
        <end position="271"/>
    </location>
</feature>
<feature type="region of interest" description="Disordered" evidence="1">
    <location>
        <begin position="101"/>
        <end position="122"/>
    </location>
</feature>
<dbReference type="PANTHER" id="PTHR34193">
    <property type="entry name" value="OS11G0199801 PROTEIN"/>
    <property type="match status" value="1"/>
</dbReference>
<dbReference type="KEGG" id="egu:105038478"/>
<dbReference type="PANTHER" id="PTHR34193:SF18">
    <property type="entry name" value="OS11G0199801 PROTEIN"/>
    <property type="match status" value="1"/>
</dbReference>
<evidence type="ECO:0000313" key="2">
    <source>
        <dbReference type="Proteomes" id="UP000504607"/>
    </source>
</evidence>
<name>A0A6I9QN79_ELAGV</name>
<evidence type="ECO:0000256" key="1">
    <source>
        <dbReference type="SAM" id="MobiDB-lite"/>
    </source>
</evidence>
<feature type="region of interest" description="Disordered" evidence="1">
    <location>
        <begin position="213"/>
        <end position="276"/>
    </location>
</feature>
<organism evidence="2 3">
    <name type="scientific">Elaeis guineensis var. tenera</name>
    <name type="common">Oil palm</name>
    <dbReference type="NCBI Taxonomy" id="51953"/>
    <lineage>
        <taxon>Eukaryota</taxon>
        <taxon>Viridiplantae</taxon>
        <taxon>Streptophyta</taxon>
        <taxon>Embryophyta</taxon>
        <taxon>Tracheophyta</taxon>
        <taxon>Spermatophyta</taxon>
        <taxon>Magnoliopsida</taxon>
        <taxon>Liliopsida</taxon>
        <taxon>Arecaceae</taxon>
        <taxon>Arecoideae</taxon>
        <taxon>Cocoseae</taxon>
        <taxon>Elaeidinae</taxon>
        <taxon>Elaeis</taxon>
    </lineage>
</organism>
<sequence length="299" mass="33751">MPFLPLSTPHQSSFSTMIPHRRREFQARNQFTFSNPIHKASNDLNSLDGVEYGTWAERIKGNYGSFGKSDDHKFGAWQRRTRSNHHGNQVDGDEFRWLAKDEDDDSDVPSPQLWKKPGSSMTEQAQAIARYRQEMLDMVRDMPEAEYELSLRDLVESPRIAKPVQKSLAEAGEFSKEKTKKGRRRMSRSESIDPESLLLKMFFPNSLTGRRKSFAGSGARAKVSPKPRLAEGEKGGLEPSTDRDWWKKNTLGEKGSSSSSSSSSSNSSSRSSSRKMNGCYSFFYANKNKAGKTEDDSLL</sequence>
<dbReference type="OrthoDB" id="776574at2759"/>
<dbReference type="Proteomes" id="UP000504607">
    <property type="component" value="Chromosome 2"/>
</dbReference>
<gene>
    <name evidence="3" type="primary">LOC105038478</name>
</gene>